<comment type="caution">
    <text evidence="6">The sequence shown here is derived from an EMBL/GenBank/DDBJ whole genome shotgun (WGS) entry which is preliminary data.</text>
</comment>
<dbReference type="CDD" id="cd00067">
    <property type="entry name" value="GAL4"/>
    <property type="match status" value="1"/>
</dbReference>
<evidence type="ECO:0000256" key="3">
    <source>
        <dbReference type="ARBA" id="ARBA00023242"/>
    </source>
</evidence>
<gene>
    <name evidence="6" type="ORF">GP486_003086</name>
</gene>
<keyword evidence="2" id="KW-0479">Metal-binding</keyword>
<feature type="compositionally biased region" description="Polar residues" evidence="4">
    <location>
        <begin position="219"/>
        <end position="236"/>
    </location>
</feature>
<dbReference type="SUPFAM" id="SSF57701">
    <property type="entry name" value="Zn2/Cys6 DNA-binding domain"/>
    <property type="match status" value="1"/>
</dbReference>
<feature type="region of interest" description="Disordered" evidence="4">
    <location>
        <begin position="973"/>
        <end position="1115"/>
    </location>
</feature>
<comment type="subcellular location">
    <subcellularLocation>
        <location evidence="1">Nucleus</location>
    </subcellularLocation>
</comment>
<dbReference type="GO" id="GO:0000981">
    <property type="term" value="F:DNA-binding transcription factor activity, RNA polymerase II-specific"/>
    <property type="evidence" value="ECO:0007669"/>
    <property type="project" value="InterPro"/>
</dbReference>
<evidence type="ECO:0000313" key="7">
    <source>
        <dbReference type="Proteomes" id="UP000750711"/>
    </source>
</evidence>
<name>A0A9P8LDR6_9PEZI</name>
<dbReference type="PANTHER" id="PTHR31001">
    <property type="entry name" value="UNCHARACTERIZED TRANSCRIPTIONAL REGULATORY PROTEIN"/>
    <property type="match status" value="1"/>
</dbReference>
<dbReference type="Proteomes" id="UP000750711">
    <property type="component" value="Unassembled WGS sequence"/>
</dbReference>
<proteinExistence type="predicted"/>
<feature type="region of interest" description="Disordered" evidence="4">
    <location>
        <begin position="1"/>
        <end position="22"/>
    </location>
</feature>
<evidence type="ECO:0000313" key="6">
    <source>
        <dbReference type="EMBL" id="KAH0562221.1"/>
    </source>
</evidence>
<feature type="region of interest" description="Disordered" evidence="4">
    <location>
        <begin position="64"/>
        <end position="140"/>
    </location>
</feature>
<dbReference type="GO" id="GO:0003677">
    <property type="term" value="F:DNA binding"/>
    <property type="evidence" value="ECO:0007669"/>
    <property type="project" value="InterPro"/>
</dbReference>
<dbReference type="InterPro" id="IPR050613">
    <property type="entry name" value="Sec_Metabolite_Reg"/>
</dbReference>
<feature type="compositionally biased region" description="Low complexity" evidence="4">
    <location>
        <begin position="1006"/>
        <end position="1018"/>
    </location>
</feature>
<dbReference type="CDD" id="cd12148">
    <property type="entry name" value="fungal_TF_MHR"/>
    <property type="match status" value="1"/>
</dbReference>
<evidence type="ECO:0000256" key="1">
    <source>
        <dbReference type="ARBA" id="ARBA00004123"/>
    </source>
</evidence>
<sequence length="1146" mass="126854">MEIAMLQTSVNNKGQTSSGDSSAVEGWADYLTQAPVTAPRGLRHITRNRASYSCHACRRRKVKCDKVFRSSPQQQRSADGEYRTPDTDGKATSQPGVVKIDPPKSGDTSRNAQGVVGMNLRGSGYGQKRRRTTVEDLQDSTEITRGLSQQNNIPYSAPRRELFSAPPARNLEDTERRVLHHLTEIIKQYAGSVVGSDPATPQGPSQFNPWLQAKLWNPLSSSRDSTSTARNSTGSIPPTYHAAKTRYDESAGDHPYSEKETSTLPHLSHSNTKEMRFKLVNFADTGDSDDSENLQNRWKDTVPSHLATAPHDSIGDLALGHLSLQEGGQSRYIGNTFWAYIGDEVSTLSITVFDISPAKPVVEPQISELNQLLRDQIRQRAPYTGTSYPSVVHEPASQKLDPLPTKATDKTTLLRFEDPDGVPGVSSLRAMVAELPSKQQCDFLYRGFMAGIHPIIPLVHPPRFYQDYSEFWEWMERKEDESLWSTSILCKRPTVLPLLFAIIYGGSISCSAKELCEVFGSTTKARINEKLYSATTKSLSIVSFPRTSTIASLSAFLIVQTLMIREEQPMTRDGSLYGIEPVEAEVRRRVWWHILHMDVMTALASGLPPLLNVEGIYDTRPISELKDEYIGTPEGDEYELAVAEGRRSPDTPDDPIDGTKTSMTAVCYVMAAGRYFESTVVRKILSKILSAKASSKQVMEDMGVLLQELQSELDIRISRIPTRGLPEMGFTPEIDAELDLPIQQPATGKIDNGSTPAGDNEWQLRSDVRKLVAWAGNGTYQPMHATMILLVDLYERPDSADAPRSRSFIDEIFSLFGPDGGIVTDEDGVTIQRPLQEGGREAWTMLSLLRRKAWEKAGLDPDIMWTEARQREAGYLEPLTAAEKLMRDMREDTLVKESINRCLTDVVVNIPEFPAEVAPASTGDFLEECQVDLEGSVNELSEPSIAPTAGPIAERNDKSLSATTMKLENATAHSTNALSHPPTHPGKAGGDSGISHFAMAPDAPAGPQLLNQNNGQQPEYQQPNRNLDLPYFAPFPPTSSQPFAHHHEETRGLLPGSTPPTTIALFNGNPLATEPPPGGSADRSPSPAEASQPQQQPQEQEQKQEQHPYSFDDMDADFDWDEWDAVFRRYTSLEVDFMDVDIEEQS</sequence>
<dbReference type="GO" id="GO:0005634">
    <property type="term" value="C:nucleus"/>
    <property type="evidence" value="ECO:0007669"/>
    <property type="project" value="UniProtKB-SubCell"/>
</dbReference>
<feature type="domain" description="Xylanolytic transcriptional activator regulatory" evidence="5">
    <location>
        <begin position="451"/>
        <end position="614"/>
    </location>
</feature>
<feature type="compositionally biased region" description="Polar residues" evidence="4">
    <location>
        <begin position="1"/>
        <end position="21"/>
    </location>
</feature>
<dbReference type="Pfam" id="PF04082">
    <property type="entry name" value="Fungal_trans"/>
    <property type="match status" value="1"/>
</dbReference>
<dbReference type="InterPro" id="IPR036864">
    <property type="entry name" value="Zn2-C6_fun-type_DNA-bd_sf"/>
</dbReference>
<feature type="region of interest" description="Disordered" evidence="4">
    <location>
        <begin position="219"/>
        <end position="241"/>
    </location>
</feature>
<evidence type="ECO:0000256" key="4">
    <source>
        <dbReference type="SAM" id="MobiDB-lite"/>
    </source>
</evidence>
<reference evidence="6" key="1">
    <citation type="submission" date="2021-03" db="EMBL/GenBank/DDBJ databases">
        <title>Comparative genomics and phylogenomic investigation of the class Geoglossomycetes provide insights into ecological specialization and systematics.</title>
        <authorList>
            <person name="Melie T."/>
            <person name="Pirro S."/>
            <person name="Miller A.N."/>
            <person name="Quandt A."/>
        </authorList>
    </citation>
    <scope>NUCLEOTIDE SEQUENCE</scope>
    <source>
        <strain evidence="6">CAQ_001_2017</strain>
    </source>
</reference>
<evidence type="ECO:0000259" key="5">
    <source>
        <dbReference type="Pfam" id="PF04082"/>
    </source>
</evidence>
<feature type="compositionally biased region" description="Low complexity" evidence="4">
    <location>
        <begin position="1084"/>
        <end position="1099"/>
    </location>
</feature>
<dbReference type="AlphaFoldDB" id="A0A9P8LDR6"/>
<keyword evidence="3" id="KW-0539">Nucleus</keyword>
<organism evidence="6 7">
    <name type="scientific">Trichoglossum hirsutum</name>
    <dbReference type="NCBI Taxonomy" id="265104"/>
    <lineage>
        <taxon>Eukaryota</taxon>
        <taxon>Fungi</taxon>
        <taxon>Dikarya</taxon>
        <taxon>Ascomycota</taxon>
        <taxon>Pezizomycotina</taxon>
        <taxon>Geoglossomycetes</taxon>
        <taxon>Geoglossales</taxon>
        <taxon>Geoglossaceae</taxon>
        <taxon>Trichoglossum</taxon>
    </lineage>
</organism>
<dbReference type="EMBL" id="JAGHQM010000388">
    <property type="protein sequence ID" value="KAH0562221.1"/>
    <property type="molecule type" value="Genomic_DNA"/>
</dbReference>
<evidence type="ECO:0000256" key="2">
    <source>
        <dbReference type="ARBA" id="ARBA00022723"/>
    </source>
</evidence>
<keyword evidence="7" id="KW-1185">Reference proteome</keyword>
<accession>A0A9P8LDR6</accession>
<dbReference type="PANTHER" id="PTHR31001:SF79">
    <property type="entry name" value="ZN(II)2CYS6 TRANSCRIPTION FACTOR (EUROFUNG)"/>
    <property type="match status" value="1"/>
</dbReference>
<dbReference type="GO" id="GO:0006351">
    <property type="term" value="P:DNA-templated transcription"/>
    <property type="evidence" value="ECO:0007669"/>
    <property type="project" value="InterPro"/>
</dbReference>
<dbReference type="InterPro" id="IPR001138">
    <property type="entry name" value="Zn2Cys6_DnaBD"/>
</dbReference>
<dbReference type="InterPro" id="IPR007219">
    <property type="entry name" value="XnlR_reg_dom"/>
</dbReference>
<protein>
    <recommendedName>
        <fullName evidence="5">Xylanolytic transcriptional activator regulatory domain-containing protein</fullName>
    </recommendedName>
</protein>
<dbReference type="GO" id="GO:0008270">
    <property type="term" value="F:zinc ion binding"/>
    <property type="evidence" value="ECO:0007669"/>
    <property type="project" value="InterPro"/>
</dbReference>
<feature type="region of interest" description="Disordered" evidence="4">
    <location>
        <begin position="936"/>
        <end position="956"/>
    </location>
</feature>
<feature type="compositionally biased region" description="Basic and acidic residues" evidence="4">
    <location>
        <begin position="78"/>
        <end position="89"/>
    </location>
</feature>